<proteinExistence type="predicted"/>
<reference evidence="1" key="1">
    <citation type="submission" date="2021-12" db="EMBL/GenBank/DDBJ databases">
        <title>Prjna785345.</title>
        <authorList>
            <person name="Rujirawat T."/>
            <person name="Krajaejun T."/>
        </authorList>
    </citation>
    <scope>NUCLEOTIDE SEQUENCE</scope>
    <source>
        <strain evidence="1">Pi057C3</strain>
    </source>
</reference>
<dbReference type="GO" id="GO:0030170">
    <property type="term" value="F:pyridoxal phosphate binding"/>
    <property type="evidence" value="ECO:0007669"/>
    <property type="project" value="TreeGrafter"/>
</dbReference>
<dbReference type="PANTHER" id="PTHR30244:SF34">
    <property type="entry name" value="DTDP-4-AMINO-4,6-DIDEOXYGALACTOSE TRANSAMINASE"/>
    <property type="match status" value="1"/>
</dbReference>
<keyword evidence="2" id="KW-1185">Reference proteome</keyword>
<dbReference type="PANTHER" id="PTHR30244">
    <property type="entry name" value="TRANSAMINASE"/>
    <property type="match status" value="1"/>
</dbReference>
<dbReference type="Gene3D" id="3.40.640.10">
    <property type="entry name" value="Type I PLP-dependent aspartate aminotransferase-like (Major domain)"/>
    <property type="match status" value="1"/>
</dbReference>
<evidence type="ECO:0000313" key="1">
    <source>
        <dbReference type="EMBL" id="KAJ0410332.1"/>
    </source>
</evidence>
<dbReference type="AlphaFoldDB" id="A0AAD5LUH1"/>
<accession>A0AAD5LUH1</accession>
<dbReference type="InterPro" id="IPR015421">
    <property type="entry name" value="PyrdxlP-dep_Trfase_major"/>
</dbReference>
<organism evidence="1 2">
    <name type="scientific">Pythium insidiosum</name>
    <name type="common">Pythiosis disease agent</name>
    <dbReference type="NCBI Taxonomy" id="114742"/>
    <lineage>
        <taxon>Eukaryota</taxon>
        <taxon>Sar</taxon>
        <taxon>Stramenopiles</taxon>
        <taxon>Oomycota</taxon>
        <taxon>Peronosporomycetes</taxon>
        <taxon>Pythiales</taxon>
        <taxon>Pythiaceae</taxon>
        <taxon>Pythium</taxon>
    </lineage>
</organism>
<dbReference type="InterPro" id="IPR000653">
    <property type="entry name" value="DegT/StrS_aminotransferase"/>
</dbReference>
<evidence type="ECO:0000313" key="2">
    <source>
        <dbReference type="Proteomes" id="UP001209570"/>
    </source>
</evidence>
<name>A0AAD5LUH1_PYTIN</name>
<dbReference type="InterPro" id="IPR015424">
    <property type="entry name" value="PyrdxlP-dep_Trfase"/>
</dbReference>
<comment type="caution">
    <text evidence="1">The sequence shown here is derived from an EMBL/GenBank/DDBJ whole genome shotgun (WGS) entry which is preliminary data.</text>
</comment>
<dbReference type="GO" id="GO:0008483">
    <property type="term" value="F:transaminase activity"/>
    <property type="evidence" value="ECO:0007669"/>
    <property type="project" value="TreeGrafter"/>
</dbReference>
<dbReference type="GO" id="GO:0000271">
    <property type="term" value="P:polysaccharide biosynthetic process"/>
    <property type="evidence" value="ECO:0007669"/>
    <property type="project" value="TreeGrafter"/>
</dbReference>
<sequence>MSSPPLPPPSALAASAHLKPFGPLEQLSASAPWAIFPRKKLDVTYGDIAAGLFSCLTLREAQRDEYLQKIAQHWDPTGLSMVTLSVRYIAWPTGFDLLLQTLKLPPGSEIICSAITIPDMIYLVRYHGLVPIPVDLDADTLAMDTSKIRDVVTEKTRAIMIAHVFGTRHPLQEVLELAEELNLMVIEDCAQAFAGMAYTGDRRADVSMFSFGTIKNATAFGGALIRVKNADLLEEMKRRETRYQSRSTSFFIKRLLKYGALHGLSTPALYGVLLHACRSIGADHDKVITSAIRGFSGGDLVALIRHRPSMPLLGLLHRRLTCVDDAYIELRK</sequence>
<dbReference type="SUPFAM" id="SSF53383">
    <property type="entry name" value="PLP-dependent transferases"/>
    <property type="match status" value="1"/>
</dbReference>
<dbReference type="Pfam" id="PF01041">
    <property type="entry name" value="DegT_DnrJ_EryC1"/>
    <property type="match status" value="1"/>
</dbReference>
<gene>
    <name evidence="1" type="ORF">P43SY_002664</name>
</gene>
<dbReference type="Proteomes" id="UP001209570">
    <property type="component" value="Unassembled WGS sequence"/>
</dbReference>
<protein>
    <submittedName>
        <fullName evidence="1">Uncharacterized protein</fullName>
    </submittedName>
</protein>
<dbReference type="EMBL" id="JAKCXM010000001">
    <property type="protein sequence ID" value="KAJ0410332.1"/>
    <property type="molecule type" value="Genomic_DNA"/>
</dbReference>